<proteinExistence type="inferred from homology"/>
<feature type="compositionally biased region" description="Low complexity" evidence="8">
    <location>
        <begin position="1"/>
        <end position="16"/>
    </location>
</feature>
<evidence type="ECO:0000313" key="10">
    <source>
        <dbReference type="EMBL" id="KAK5647762.1"/>
    </source>
</evidence>
<dbReference type="Pfam" id="PF13359">
    <property type="entry name" value="DDE_Tnp_4"/>
    <property type="match status" value="1"/>
</dbReference>
<dbReference type="GO" id="GO:0016787">
    <property type="term" value="F:hydrolase activity"/>
    <property type="evidence" value="ECO:0007669"/>
    <property type="project" value="UniProtKB-KW"/>
</dbReference>
<sequence>MDNLSSSSSSSMSDMELSSDDEFDLFEERDRPKNQNYFQETIPSYNDEEFYEHFHISRRVAESIALQFEQSEYFHYQSGGNGKLSSLQHVLIYLWFVAHQTASFRDVADQFHISISSLFVIRKLTNFLSNLSHRVISWPSPEEQTVIERHFRDNDFPGVIGAIDGSHVKIDKPSNDPDSYLNRKHFFFYSGMQLLQAVCDHRKKIRDLFVGFPGSVHDSRVFRTSALFNTLPEKCHNNTYILGDSGYPCLPNLLTPFKARGDLTRRQSNFNLKLSKNRYVIEHCFGLLKQKFRQLYHVKLRSIVDIVHLIRACCVLHNLALNDHFQYEEVEDVVQHDNEVVAREFDEEEVERDDGNGIQRRNQVANLLRF</sequence>
<gene>
    <name evidence="10" type="ORF">RI129_002654</name>
</gene>
<reference evidence="10 11" key="1">
    <citation type="journal article" date="2024" name="Insects">
        <title>An Improved Chromosome-Level Genome Assembly of the Firefly Pyrocoelia pectoralis.</title>
        <authorList>
            <person name="Fu X."/>
            <person name="Meyer-Rochow V.B."/>
            <person name="Ballantyne L."/>
            <person name="Zhu X."/>
        </authorList>
    </citation>
    <scope>NUCLEOTIDE SEQUENCE [LARGE SCALE GENOMIC DNA]</scope>
    <source>
        <strain evidence="10">XCY_ONT2</strain>
    </source>
</reference>
<evidence type="ECO:0000256" key="5">
    <source>
        <dbReference type="ARBA" id="ARBA00022723"/>
    </source>
</evidence>
<evidence type="ECO:0000256" key="3">
    <source>
        <dbReference type="ARBA" id="ARBA00006958"/>
    </source>
</evidence>
<keyword evidence="7" id="KW-0539">Nucleus</keyword>
<keyword evidence="6" id="KW-0378">Hydrolase</keyword>
<comment type="subcellular location">
    <subcellularLocation>
        <location evidence="2">Nucleus</location>
    </subcellularLocation>
</comment>
<organism evidence="10 11">
    <name type="scientific">Pyrocoelia pectoralis</name>
    <dbReference type="NCBI Taxonomy" id="417401"/>
    <lineage>
        <taxon>Eukaryota</taxon>
        <taxon>Metazoa</taxon>
        <taxon>Ecdysozoa</taxon>
        <taxon>Arthropoda</taxon>
        <taxon>Hexapoda</taxon>
        <taxon>Insecta</taxon>
        <taxon>Pterygota</taxon>
        <taxon>Neoptera</taxon>
        <taxon>Endopterygota</taxon>
        <taxon>Coleoptera</taxon>
        <taxon>Polyphaga</taxon>
        <taxon>Elateriformia</taxon>
        <taxon>Elateroidea</taxon>
        <taxon>Lampyridae</taxon>
        <taxon>Lampyrinae</taxon>
        <taxon>Pyrocoelia</taxon>
    </lineage>
</organism>
<evidence type="ECO:0000259" key="9">
    <source>
        <dbReference type="Pfam" id="PF13359"/>
    </source>
</evidence>
<name>A0AAN7ZLP3_9COLE</name>
<dbReference type="Proteomes" id="UP001329430">
    <property type="component" value="Chromosome 2"/>
</dbReference>
<dbReference type="EMBL" id="JAVRBK010000002">
    <property type="protein sequence ID" value="KAK5647762.1"/>
    <property type="molecule type" value="Genomic_DNA"/>
</dbReference>
<evidence type="ECO:0000256" key="2">
    <source>
        <dbReference type="ARBA" id="ARBA00004123"/>
    </source>
</evidence>
<evidence type="ECO:0000256" key="6">
    <source>
        <dbReference type="ARBA" id="ARBA00022801"/>
    </source>
</evidence>
<evidence type="ECO:0000256" key="4">
    <source>
        <dbReference type="ARBA" id="ARBA00022722"/>
    </source>
</evidence>
<feature type="domain" description="DDE Tnp4" evidence="9">
    <location>
        <begin position="163"/>
        <end position="318"/>
    </location>
</feature>
<evidence type="ECO:0000256" key="7">
    <source>
        <dbReference type="ARBA" id="ARBA00023242"/>
    </source>
</evidence>
<evidence type="ECO:0000256" key="1">
    <source>
        <dbReference type="ARBA" id="ARBA00001968"/>
    </source>
</evidence>
<dbReference type="PANTHER" id="PTHR22930:SF85">
    <property type="entry name" value="GH03217P-RELATED"/>
    <property type="match status" value="1"/>
</dbReference>
<keyword evidence="4" id="KW-0540">Nuclease</keyword>
<dbReference type="AlphaFoldDB" id="A0AAN7ZLP3"/>
<evidence type="ECO:0000256" key="8">
    <source>
        <dbReference type="SAM" id="MobiDB-lite"/>
    </source>
</evidence>
<dbReference type="PANTHER" id="PTHR22930">
    <property type="match status" value="1"/>
</dbReference>
<keyword evidence="11" id="KW-1185">Reference proteome</keyword>
<dbReference type="GO" id="GO:0005634">
    <property type="term" value="C:nucleus"/>
    <property type="evidence" value="ECO:0007669"/>
    <property type="project" value="UniProtKB-SubCell"/>
</dbReference>
<dbReference type="GO" id="GO:0004518">
    <property type="term" value="F:nuclease activity"/>
    <property type="evidence" value="ECO:0007669"/>
    <property type="project" value="UniProtKB-KW"/>
</dbReference>
<feature type="region of interest" description="Disordered" evidence="8">
    <location>
        <begin position="1"/>
        <end position="20"/>
    </location>
</feature>
<comment type="cofactor">
    <cofactor evidence="1">
        <name>a divalent metal cation</name>
        <dbReference type="ChEBI" id="CHEBI:60240"/>
    </cofactor>
</comment>
<comment type="similarity">
    <text evidence="3">Belongs to the HARBI1 family.</text>
</comment>
<accession>A0AAN7ZLP3</accession>
<dbReference type="InterPro" id="IPR027806">
    <property type="entry name" value="HARBI1_dom"/>
</dbReference>
<comment type="caution">
    <text evidence="10">The sequence shown here is derived from an EMBL/GenBank/DDBJ whole genome shotgun (WGS) entry which is preliminary data.</text>
</comment>
<dbReference type="GO" id="GO:0046872">
    <property type="term" value="F:metal ion binding"/>
    <property type="evidence" value="ECO:0007669"/>
    <property type="project" value="UniProtKB-KW"/>
</dbReference>
<protein>
    <recommendedName>
        <fullName evidence="9">DDE Tnp4 domain-containing protein</fullName>
    </recommendedName>
</protein>
<dbReference type="InterPro" id="IPR045249">
    <property type="entry name" value="HARBI1-like"/>
</dbReference>
<evidence type="ECO:0000313" key="11">
    <source>
        <dbReference type="Proteomes" id="UP001329430"/>
    </source>
</evidence>
<keyword evidence="5" id="KW-0479">Metal-binding</keyword>